<dbReference type="GeneID" id="17310434"/>
<sequence length="155" mass="16694">MPQGVPQGMPQGMQGMMPQGMPQGMQGMVPQGMQGMMPQGMPQQGMPQYVVAGAQQFEQAYQNPQAYIQQLPNQQGFRQVVQGAGIPGMMPVQQGGQGAPMQGVPMQFQQGFAQIPGMQAAPGQYAQQMGGYMGGQMDPSKAQQYIQKLPGHYQM</sequence>
<dbReference type="PaxDb" id="55529-EKX53836"/>
<evidence type="ECO:0000313" key="2">
    <source>
        <dbReference type="EnsemblProtists" id="EKX53836"/>
    </source>
</evidence>
<dbReference type="Proteomes" id="UP000011087">
    <property type="component" value="Unassembled WGS sequence"/>
</dbReference>
<evidence type="ECO:0000313" key="1">
    <source>
        <dbReference type="EMBL" id="EKX53836.1"/>
    </source>
</evidence>
<name>L1JZ52_GUITC</name>
<organism evidence="1">
    <name type="scientific">Guillardia theta (strain CCMP2712)</name>
    <name type="common">Cryptophyte</name>
    <dbReference type="NCBI Taxonomy" id="905079"/>
    <lineage>
        <taxon>Eukaryota</taxon>
        <taxon>Cryptophyceae</taxon>
        <taxon>Pyrenomonadales</taxon>
        <taxon>Geminigeraceae</taxon>
        <taxon>Guillardia</taxon>
    </lineage>
</organism>
<dbReference type="AlphaFoldDB" id="L1JZ52"/>
<gene>
    <name evidence="1" type="ORF">GUITHDRAFT_150308</name>
</gene>
<evidence type="ECO:0000313" key="3">
    <source>
        <dbReference type="Proteomes" id="UP000011087"/>
    </source>
</evidence>
<reference evidence="2" key="3">
    <citation type="submission" date="2016-03" db="UniProtKB">
        <authorList>
            <consortium name="EnsemblProtists"/>
        </authorList>
    </citation>
    <scope>IDENTIFICATION</scope>
</reference>
<protein>
    <submittedName>
        <fullName evidence="1 2">Uncharacterized protein</fullName>
    </submittedName>
</protein>
<dbReference type="EnsemblProtists" id="EKX53836">
    <property type="protein sequence ID" value="EKX53836"/>
    <property type="gene ID" value="GUITHDRAFT_150308"/>
</dbReference>
<keyword evidence="3" id="KW-1185">Reference proteome</keyword>
<dbReference type="HOGENOM" id="CLU_1698872_0_0_1"/>
<dbReference type="EMBL" id="JH992969">
    <property type="protein sequence ID" value="EKX53836.1"/>
    <property type="molecule type" value="Genomic_DNA"/>
</dbReference>
<accession>L1JZ52</accession>
<reference evidence="1 3" key="1">
    <citation type="journal article" date="2012" name="Nature">
        <title>Algal genomes reveal evolutionary mosaicism and the fate of nucleomorphs.</title>
        <authorList>
            <consortium name="DOE Joint Genome Institute"/>
            <person name="Curtis B.A."/>
            <person name="Tanifuji G."/>
            <person name="Burki F."/>
            <person name="Gruber A."/>
            <person name="Irimia M."/>
            <person name="Maruyama S."/>
            <person name="Arias M.C."/>
            <person name="Ball S.G."/>
            <person name="Gile G.H."/>
            <person name="Hirakawa Y."/>
            <person name="Hopkins J.F."/>
            <person name="Kuo A."/>
            <person name="Rensing S.A."/>
            <person name="Schmutz J."/>
            <person name="Symeonidi A."/>
            <person name="Elias M."/>
            <person name="Eveleigh R.J."/>
            <person name="Herman E.K."/>
            <person name="Klute M.J."/>
            <person name="Nakayama T."/>
            <person name="Obornik M."/>
            <person name="Reyes-Prieto A."/>
            <person name="Armbrust E.V."/>
            <person name="Aves S.J."/>
            <person name="Beiko R.G."/>
            <person name="Coutinho P."/>
            <person name="Dacks J.B."/>
            <person name="Durnford D.G."/>
            <person name="Fast N.M."/>
            <person name="Green B.R."/>
            <person name="Grisdale C.J."/>
            <person name="Hempel F."/>
            <person name="Henrissat B."/>
            <person name="Hoppner M.P."/>
            <person name="Ishida K."/>
            <person name="Kim E."/>
            <person name="Koreny L."/>
            <person name="Kroth P.G."/>
            <person name="Liu Y."/>
            <person name="Malik S.B."/>
            <person name="Maier U.G."/>
            <person name="McRose D."/>
            <person name="Mock T."/>
            <person name="Neilson J.A."/>
            <person name="Onodera N.T."/>
            <person name="Poole A.M."/>
            <person name="Pritham E.J."/>
            <person name="Richards T.A."/>
            <person name="Rocap G."/>
            <person name="Roy S.W."/>
            <person name="Sarai C."/>
            <person name="Schaack S."/>
            <person name="Shirato S."/>
            <person name="Slamovits C.H."/>
            <person name="Spencer D.F."/>
            <person name="Suzuki S."/>
            <person name="Worden A.Z."/>
            <person name="Zauner S."/>
            <person name="Barry K."/>
            <person name="Bell C."/>
            <person name="Bharti A.K."/>
            <person name="Crow J.A."/>
            <person name="Grimwood J."/>
            <person name="Kramer R."/>
            <person name="Lindquist E."/>
            <person name="Lucas S."/>
            <person name="Salamov A."/>
            <person name="McFadden G.I."/>
            <person name="Lane C.E."/>
            <person name="Keeling P.J."/>
            <person name="Gray M.W."/>
            <person name="Grigoriev I.V."/>
            <person name="Archibald J.M."/>
        </authorList>
    </citation>
    <scope>NUCLEOTIDE SEQUENCE</scope>
    <source>
        <strain evidence="1 3">CCMP2712</strain>
    </source>
</reference>
<dbReference type="RefSeq" id="XP_005840816.1">
    <property type="nucleotide sequence ID" value="XM_005840759.1"/>
</dbReference>
<reference evidence="3" key="2">
    <citation type="submission" date="2012-11" db="EMBL/GenBank/DDBJ databases">
        <authorList>
            <person name="Kuo A."/>
            <person name="Curtis B.A."/>
            <person name="Tanifuji G."/>
            <person name="Burki F."/>
            <person name="Gruber A."/>
            <person name="Irimia M."/>
            <person name="Maruyama S."/>
            <person name="Arias M.C."/>
            <person name="Ball S.G."/>
            <person name="Gile G.H."/>
            <person name="Hirakawa Y."/>
            <person name="Hopkins J.F."/>
            <person name="Rensing S.A."/>
            <person name="Schmutz J."/>
            <person name="Symeonidi A."/>
            <person name="Elias M."/>
            <person name="Eveleigh R.J."/>
            <person name="Herman E.K."/>
            <person name="Klute M.J."/>
            <person name="Nakayama T."/>
            <person name="Obornik M."/>
            <person name="Reyes-Prieto A."/>
            <person name="Armbrust E.V."/>
            <person name="Aves S.J."/>
            <person name="Beiko R.G."/>
            <person name="Coutinho P."/>
            <person name="Dacks J.B."/>
            <person name="Durnford D.G."/>
            <person name="Fast N.M."/>
            <person name="Green B.R."/>
            <person name="Grisdale C."/>
            <person name="Hempe F."/>
            <person name="Henrissat B."/>
            <person name="Hoppner M.P."/>
            <person name="Ishida K.-I."/>
            <person name="Kim E."/>
            <person name="Koreny L."/>
            <person name="Kroth P.G."/>
            <person name="Liu Y."/>
            <person name="Malik S.-B."/>
            <person name="Maier U.G."/>
            <person name="McRose D."/>
            <person name="Mock T."/>
            <person name="Neilson J.A."/>
            <person name="Onodera N.T."/>
            <person name="Poole A.M."/>
            <person name="Pritham E.J."/>
            <person name="Richards T.A."/>
            <person name="Rocap G."/>
            <person name="Roy S.W."/>
            <person name="Sarai C."/>
            <person name="Schaack S."/>
            <person name="Shirato S."/>
            <person name="Slamovits C.H."/>
            <person name="Spencer D.F."/>
            <person name="Suzuki S."/>
            <person name="Worden A.Z."/>
            <person name="Zauner S."/>
            <person name="Barry K."/>
            <person name="Bell C."/>
            <person name="Bharti A.K."/>
            <person name="Crow J.A."/>
            <person name="Grimwood J."/>
            <person name="Kramer R."/>
            <person name="Lindquist E."/>
            <person name="Lucas S."/>
            <person name="Salamov A."/>
            <person name="McFadden G.I."/>
            <person name="Lane C.E."/>
            <person name="Keeling P.J."/>
            <person name="Gray M.W."/>
            <person name="Grigoriev I.V."/>
            <person name="Archibald J.M."/>
        </authorList>
    </citation>
    <scope>NUCLEOTIDE SEQUENCE</scope>
    <source>
        <strain evidence="3">CCMP2712</strain>
    </source>
</reference>
<proteinExistence type="predicted"/>
<dbReference type="KEGG" id="gtt:GUITHDRAFT_150308"/>